<comment type="similarity">
    <text evidence="2">Belongs to the CD36 family.</text>
</comment>
<feature type="transmembrane region" description="Helical" evidence="12">
    <location>
        <begin position="7"/>
        <end position="28"/>
    </location>
</feature>
<dbReference type="GO" id="GO:0005737">
    <property type="term" value="C:cytoplasm"/>
    <property type="evidence" value="ECO:0007669"/>
    <property type="project" value="TreeGrafter"/>
</dbReference>
<dbReference type="InterPro" id="IPR002159">
    <property type="entry name" value="CD36_fam"/>
</dbReference>
<evidence type="ECO:0000256" key="1">
    <source>
        <dbReference type="ARBA" id="ARBA00004651"/>
    </source>
</evidence>
<dbReference type="PRINTS" id="PR01609">
    <property type="entry name" value="CD36FAMILY"/>
</dbReference>
<dbReference type="AlphaFoldDB" id="A0AAN7VGZ6"/>
<evidence type="ECO:0000256" key="11">
    <source>
        <dbReference type="ARBA" id="ARBA00023180"/>
    </source>
</evidence>
<evidence type="ECO:0000256" key="8">
    <source>
        <dbReference type="ARBA" id="ARBA00023136"/>
    </source>
</evidence>
<keyword evidence="11" id="KW-0325">Glycoprotein</keyword>
<dbReference type="GO" id="GO:0005044">
    <property type="term" value="F:scavenger receptor activity"/>
    <property type="evidence" value="ECO:0007669"/>
    <property type="project" value="TreeGrafter"/>
</dbReference>
<keyword evidence="8 12" id="KW-0472">Membrane</keyword>
<dbReference type="Pfam" id="PF01130">
    <property type="entry name" value="CD36"/>
    <property type="match status" value="1"/>
</dbReference>
<keyword evidence="5 12" id="KW-0812">Transmembrane</keyword>
<keyword evidence="7 12" id="KW-1133">Transmembrane helix</keyword>
<evidence type="ECO:0008006" key="15">
    <source>
        <dbReference type="Google" id="ProtNLM"/>
    </source>
</evidence>
<comment type="caution">
    <text evidence="13">The sequence shown here is derived from an EMBL/GenBank/DDBJ whole genome shotgun (WGS) entry which is preliminary data.</text>
</comment>
<feature type="transmembrane region" description="Helical" evidence="12">
    <location>
        <begin position="465"/>
        <end position="486"/>
    </location>
</feature>
<evidence type="ECO:0000256" key="10">
    <source>
        <dbReference type="ARBA" id="ARBA00023170"/>
    </source>
</evidence>
<comment type="subcellular location">
    <subcellularLocation>
        <location evidence="1">Cell membrane</location>
        <topology evidence="1">Multi-pass membrane protein</topology>
    </subcellularLocation>
</comment>
<dbReference type="GO" id="GO:0007608">
    <property type="term" value="P:sensory perception of smell"/>
    <property type="evidence" value="ECO:0007669"/>
    <property type="project" value="UniProtKB-KW"/>
</dbReference>
<keyword evidence="14" id="KW-1185">Reference proteome</keyword>
<keyword evidence="3" id="KW-1003">Cell membrane</keyword>
<dbReference type="GO" id="GO:0005886">
    <property type="term" value="C:plasma membrane"/>
    <property type="evidence" value="ECO:0007669"/>
    <property type="project" value="UniProtKB-SubCell"/>
</dbReference>
<dbReference type="Proteomes" id="UP001329430">
    <property type="component" value="Chromosome 5"/>
</dbReference>
<dbReference type="PANTHER" id="PTHR11923">
    <property type="entry name" value="SCAVENGER RECEPTOR CLASS B TYPE-1 SR-B1"/>
    <property type="match status" value="1"/>
</dbReference>
<evidence type="ECO:0000256" key="5">
    <source>
        <dbReference type="ARBA" id="ARBA00022692"/>
    </source>
</evidence>
<evidence type="ECO:0000256" key="2">
    <source>
        <dbReference type="ARBA" id="ARBA00010532"/>
    </source>
</evidence>
<evidence type="ECO:0000256" key="6">
    <source>
        <dbReference type="ARBA" id="ARBA00022725"/>
    </source>
</evidence>
<keyword evidence="9" id="KW-1015">Disulfide bond</keyword>
<evidence type="ECO:0000256" key="12">
    <source>
        <dbReference type="SAM" id="Phobius"/>
    </source>
</evidence>
<protein>
    <recommendedName>
        <fullName evidence="15">Sensory neuron membrane protein 1</fullName>
    </recommendedName>
</protein>
<dbReference type="EMBL" id="JAVRBK010000005">
    <property type="protein sequence ID" value="KAK5643874.1"/>
    <property type="molecule type" value="Genomic_DNA"/>
</dbReference>
<organism evidence="13 14">
    <name type="scientific">Pyrocoelia pectoralis</name>
    <dbReference type="NCBI Taxonomy" id="417401"/>
    <lineage>
        <taxon>Eukaryota</taxon>
        <taxon>Metazoa</taxon>
        <taxon>Ecdysozoa</taxon>
        <taxon>Arthropoda</taxon>
        <taxon>Hexapoda</taxon>
        <taxon>Insecta</taxon>
        <taxon>Pterygota</taxon>
        <taxon>Neoptera</taxon>
        <taxon>Endopterygota</taxon>
        <taxon>Coleoptera</taxon>
        <taxon>Polyphaga</taxon>
        <taxon>Elateriformia</taxon>
        <taxon>Elateroidea</taxon>
        <taxon>Lampyridae</taxon>
        <taxon>Lampyrinae</taxon>
        <taxon>Pyrocoelia</taxon>
    </lineage>
</organism>
<evidence type="ECO:0000313" key="14">
    <source>
        <dbReference type="Proteomes" id="UP001329430"/>
    </source>
</evidence>
<reference evidence="13 14" key="1">
    <citation type="journal article" date="2024" name="Insects">
        <title>An Improved Chromosome-Level Genome Assembly of the Firefly Pyrocoelia pectoralis.</title>
        <authorList>
            <person name="Fu X."/>
            <person name="Meyer-Rochow V.B."/>
            <person name="Ballantyne L."/>
            <person name="Zhu X."/>
        </authorList>
    </citation>
    <scope>NUCLEOTIDE SEQUENCE [LARGE SCALE GENOMIC DNA]</scope>
    <source>
        <strain evidence="13">XCY_ONT2</strain>
    </source>
</reference>
<evidence type="ECO:0000256" key="9">
    <source>
        <dbReference type="ARBA" id="ARBA00023157"/>
    </source>
</evidence>
<evidence type="ECO:0000256" key="7">
    <source>
        <dbReference type="ARBA" id="ARBA00022989"/>
    </source>
</evidence>
<keyword evidence="4" id="KW-0716">Sensory transduction</keyword>
<name>A0AAN7VGZ6_9COLE</name>
<sequence>MRKNCPVIVAGAGFGVLFTGIISSWYAFPAIVGYVISERIALKQGNEVYEIWRKQPFPQKMKIYFFNVTNANDVQQGANPILKEVGPYVYDEFWERVDISIDDSADTIQYMLKRSFFFNQKESGCRMEDDPITMINGALVSTALQVYAILPSAIATVNDAVPYLYKGAKDVFIRAPAKDILFDGILITCHDPEVEFICGAMKGMLPPTIEFTNGGSDFKFSLFGYMNKTLSGPFIIGRGLKNTTRGDVLSYRGSSNAVVWPGVGCNMINGSDSTLFYPLKSPPERIYAFSPDICRSMFISFEKYVDYEGIPTWKYSNKPESIIKTSDNECFCPISKDDNYNDYINCPKNGLVDLTFCLKAPIMVSNPHFYLGDPSLTTFAQGVNPVKELHENYLYLEPVTGNPVAGVKRLQMNVWLKRFEDFDLLTNVSEGIFPMVWIEEGVTIPPSYRKMMSTGLSQLGMLDTIKWFCIVTGILLMMSSFVLVMYKERLMCFSNMAFGNKVEITEVKTHKRTAFTDPITEVNFNSTAMYPSLYPQVDQKNYNENVMRRNTINPGIFQVMN</sequence>
<dbReference type="PANTHER" id="PTHR11923:SF69">
    <property type="entry name" value="SENSORY NEURON MEMBRANE PROTEIN 1"/>
    <property type="match status" value="1"/>
</dbReference>
<keyword evidence="10" id="KW-0675">Receptor</keyword>
<evidence type="ECO:0000313" key="13">
    <source>
        <dbReference type="EMBL" id="KAK5643874.1"/>
    </source>
</evidence>
<gene>
    <name evidence="13" type="ORF">RI129_007719</name>
</gene>
<evidence type="ECO:0000256" key="4">
    <source>
        <dbReference type="ARBA" id="ARBA00022606"/>
    </source>
</evidence>
<evidence type="ECO:0000256" key="3">
    <source>
        <dbReference type="ARBA" id="ARBA00022475"/>
    </source>
</evidence>
<keyword evidence="6" id="KW-0552">Olfaction</keyword>
<accession>A0AAN7VGZ6</accession>
<proteinExistence type="inferred from homology"/>